<protein>
    <submittedName>
        <fullName evidence="7">Polar amino acid transport system substrate-binding protein</fullName>
    </submittedName>
</protein>
<dbReference type="InterPro" id="IPR001638">
    <property type="entry name" value="Solute-binding_3/MltF_N"/>
</dbReference>
<evidence type="ECO:0000313" key="7">
    <source>
        <dbReference type="EMBL" id="SER82428.1"/>
    </source>
</evidence>
<dbReference type="STRING" id="416874.SAMN04487958_103168"/>
<dbReference type="GO" id="GO:0016020">
    <property type="term" value="C:membrane"/>
    <property type="evidence" value="ECO:0007669"/>
    <property type="project" value="InterPro"/>
</dbReference>
<comment type="similarity">
    <text evidence="2 4">Belongs to the bacterial solute-binding protein 3 family.</text>
</comment>
<evidence type="ECO:0000256" key="2">
    <source>
        <dbReference type="ARBA" id="ARBA00010333"/>
    </source>
</evidence>
<dbReference type="SMART" id="SM00079">
    <property type="entry name" value="PBPe"/>
    <property type="match status" value="1"/>
</dbReference>
<dbReference type="PROSITE" id="PS01039">
    <property type="entry name" value="SBP_BACTERIAL_3"/>
    <property type="match status" value="1"/>
</dbReference>
<proteinExistence type="inferred from homology"/>
<dbReference type="PANTHER" id="PTHR35936">
    <property type="entry name" value="MEMBRANE-BOUND LYTIC MUREIN TRANSGLYCOSYLASE F"/>
    <property type="match status" value="1"/>
</dbReference>
<comment type="subcellular location">
    <subcellularLocation>
        <location evidence="1">Cell envelope</location>
    </subcellularLocation>
</comment>
<feature type="domain" description="Ionotropic glutamate receptor C-terminal" evidence="6">
    <location>
        <begin position="58"/>
        <end position="276"/>
    </location>
</feature>
<keyword evidence="3" id="KW-0732">Signal</keyword>
<dbReference type="SUPFAM" id="SSF53850">
    <property type="entry name" value="Periplasmic binding protein-like II"/>
    <property type="match status" value="1"/>
</dbReference>
<evidence type="ECO:0000259" key="6">
    <source>
        <dbReference type="SMART" id="SM00079"/>
    </source>
</evidence>
<dbReference type="GO" id="GO:0030313">
    <property type="term" value="C:cell envelope"/>
    <property type="evidence" value="ECO:0007669"/>
    <property type="project" value="UniProtKB-SubCell"/>
</dbReference>
<dbReference type="RefSeq" id="WP_092826304.1">
    <property type="nucleotide sequence ID" value="NZ_FOGS01000003.1"/>
</dbReference>
<dbReference type="EMBL" id="FOGS01000003">
    <property type="protein sequence ID" value="SER82428.1"/>
    <property type="molecule type" value="Genomic_DNA"/>
</dbReference>
<gene>
    <name evidence="7" type="ORF">SAMN04487958_103168</name>
</gene>
<keyword evidence="8" id="KW-1185">Reference proteome</keyword>
<sequence length="284" mass="30604">MKLLSQRLNHAFNGRLKRLQSGIIATGLSAAVALGAVATSPDVQADALEDIESRGTVRIAVPQDFPPFGSVGTDLEPRGYDIDMANYLADEMGVELELITVTSANRIPYLQTGQADLVISSLGKNPEREAAIDFSDAYAPFFLGVFSADEDENVESPEGLADKTIGVTRGAVEDMELSEIAPDSTTVQRFEDNATTISAFLSGQVDYVATGNVVAAEIAERNSDRAPSLVYQLKDSPCYVGMNKNEPALMEEVNRLIAQALEDGTLNEMSQRWFSADLPENFGS</sequence>
<dbReference type="PANTHER" id="PTHR35936:SF37">
    <property type="entry name" value="AMINO ACID ABC TRANSPORTER SUBSTRATE-BINDING PROTEIN"/>
    <property type="match status" value="1"/>
</dbReference>
<evidence type="ECO:0000313" key="8">
    <source>
        <dbReference type="Proteomes" id="UP000198505"/>
    </source>
</evidence>
<dbReference type="InterPro" id="IPR018313">
    <property type="entry name" value="SBP_3_CS"/>
</dbReference>
<accession>A0A1H9SBY3</accession>
<dbReference type="CDD" id="cd01072">
    <property type="entry name" value="PBP2_SMa0082_like"/>
    <property type="match status" value="1"/>
</dbReference>
<reference evidence="8" key="1">
    <citation type="submission" date="2016-10" db="EMBL/GenBank/DDBJ databases">
        <authorList>
            <person name="Varghese N."/>
            <person name="Submissions S."/>
        </authorList>
    </citation>
    <scope>NUCLEOTIDE SEQUENCE [LARGE SCALE GENOMIC DNA]</scope>
    <source>
        <strain evidence="8">CGMCC 1.6495</strain>
    </source>
</reference>
<evidence type="ECO:0000256" key="3">
    <source>
        <dbReference type="ARBA" id="ARBA00022729"/>
    </source>
</evidence>
<feature type="domain" description="Solute-binding protein family 3/N-terminal" evidence="5">
    <location>
        <begin position="56"/>
        <end position="277"/>
    </location>
</feature>
<evidence type="ECO:0000256" key="4">
    <source>
        <dbReference type="RuleBase" id="RU003744"/>
    </source>
</evidence>
<organism evidence="7 8">
    <name type="scientific">Vreelandella subterranea</name>
    <dbReference type="NCBI Taxonomy" id="416874"/>
    <lineage>
        <taxon>Bacteria</taxon>
        <taxon>Pseudomonadati</taxon>
        <taxon>Pseudomonadota</taxon>
        <taxon>Gammaproteobacteria</taxon>
        <taxon>Oceanospirillales</taxon>
        <taxon>Halomonadaceae</taxon>
        <taxon>Vreelandella</taxon>
    </lineage>
</organism>
<evidence type="ECO:0000259" key="5">
    <source>
        <dbReference type="SMART" id="SM00062"/>
    </source>
</evidence>
<name>A0A1H9SBY3_9GAMM</name>
<dbReference type="GO" id="GO:0015276">
    <property type="term" value="F:ligand-gated monoatomic ion channel activity"/>
    <property type="evidence" value="ECO:0007669"/>
    <property type="project" value="InterPro"/>
</dbReference>
<dbReference type="InterPro" id="IPR001320">
    <property type="entry name" value="Iontro_rcpt_C"/>
</dbReference>
<dbReference type="Proteomes" id="UP000198505">
    <property type="component" value="Unassembled WGS sequence"/>
</dbReference>
<evidence type="ECO:0000256" key="1">
    <source>
        <dbReference type="ARBA" id="ARBA00004196"/>
    </source>
</evidence>
<dbReference type="SMART" id="SM00062">
    <property type="entry name" value="PBPb"/>
    <property type="match status" value="1"/>
</dbReference>
<dbReference type="Gene3D" id="3.40.190.10">
    <property type="entry name" value="Periplasmic binding protein-like II"/>
    <property type="match status" value="2"/>
</dbReference>
<dbReference type="AlphaFoldDB" id="A0A1H9SBY3"/>
<dbReference type="Pfam" id="PF00497">
    <property type="entry name" value="SBP_bac_3"/>
    <property type="match status" value="1"/>
</dbReference>